<keyword evidence="1" id="KW-0812">Transmembrane</keyword>
<reference evidence="3 4" key="1">
    <citation type="submission" date="2018-03" db="EMBL/GenBank/DDBJ databases">
        <title>Genomic Encyclopedia of Archaeal and Bacterial Type Strains, Phase II (KMG-II): from individual species to whole genera.</title>
        <authorList>
            <person name="Goeker M."/>
        </authorList>
    </citation>
    <scope>NUCLEOTIDE SEQUENCE [LARGE SCALE GENOMIC DNA]</scope>
    <source>
        <strain evidence="3 4">DSM 28229</strain>
    </source>
</reference>
<dbReference type="AlphaFoldDB" id="A0A315ZAB4"/>
<evidence type="ECO:0000256" key="2">
    <source>
        <dbReference type="SAM" id="SignalP"/>
    </source>
</evidence>
<name>A0A315ZAB4_SEDFL</name>
<evidence type="ECO:0000313" key="4">
    <source>
        <dbReference type="Proteomes" id="UP000245535"/>
    </source>
</evidence>
<dbReference type="RefSeq" id="WP_109616667.1">
    <property type="nucleotide sequence ID" value="NZ_QGDO01000002.1"/>
</dbReference>
<keyword evidence="1" id="KW-0472">Membrane</keyword>
<dbReference type="OrthoDB" id="678747at2"/>
<gene>
    <name evidence="3" type="ORF">BC781_10268</name>
</gene>
<keyword evidence="1" id="KW-1133">Transmembrane helix</keyword>
<comment type="caution">
    <text evidence="3">The sequence shown here is derived from an EMBL/GenBank/DDBJ whole genome shotgun (WGS) entry which is preliminary data.</text>
</comment>
<dbReference type="Proteomes" id="UP000245535">
    <property type="component" value="Unassembled WGS sequence"/>
</dbReference>
<keyword evidence="4" id="KW-1185">Reference proteome</keyword>
<protein>
    <submittedName>
        <fullName evidence="3">Uncharacterized protein</fullName>
    </submittedName>
</protein>
<organism evidence="3 4">
    <name type="scientific">Sediminitomix flava</name>
    <dbReference type="NCBI Taxonomy" id="379075"/>
    <lineage>
        <taxon>Bacteria</taxon>
        <taxon>Pseudomonadati</taxon>
        <taxon>Bacteroidota</taxon>
        <taxon>Cytophagia</taxon>
        <taxon>Cytophagales</taxon>
        <taxon>Flammeovirgaceae</taxon>
        <taxon>Sediminitomix</taxon>
    </lineage>
</organism>
<keyword evidence="2" id="KW-0732">Signal</keyword>
<feature type="transmembrane region" description="Helical" evidence="1">
    <location>
        <begin position="49"/>
        <end position="70"/>
    </location>
</feature>
<feature type="chain" id="PRO_5016437917" evidence="2">
    <location>
        <begin position="24"/>
        <end position="91"/>
    </location>
</feature>
<evidence type="ECO:0000313" key="3">
    <source>
        <dbReference type="EMBL" id="PWJ42525.1"/>
    </source>
</evidence>
<proteinExistence type="predicted"/>
<dbReference type="EMBL" id="QGDO01000002">
    <property type="protein sequence ID" value="PWJ42525.1"/>
    <property type="molecule type" value="Genomic_DNA"/>
</dbReference>
<accession>A0A315ZAB4</accession>
<evidence type="ECO:0000256" key="1">
    <source>
        <dbReference type="SAM" id="Phobius"/>
    </source>
</evidence>
<feature type="signal peptide" evidence="2">
    <location>
        <begin position="1"/>
        <end position="23"/>
    </location>
</feature>
<sequence>MKTLYRLIALTILFLFGQAQTFAQCAMCRATVETNLSSGESSVGAGLNTGILYLMMMPYILIATIAWFWYKSYQKNKKRTSQINDMLNPSV</sequence>